<accession>A0A7M1NVH0</accession>
<reference evidence="1 2" key="1">
    <citation type="submission" date="2020-10" db="EMBL/GenBank/DDBJ databases">
        <title>Genomic diversity and antimicrobial resistance of Haemophilus colonising the airways of young children with cystic fibrosis.</title>
        <authorList>
            <person name="Watts S.C."/>
            <person name="Judd L.M."/>
            <person name="Carzino R."/>
            <person name="Ranganathan S."/>
            <person name="Holt K.E."/>
        </authorList>
    </citation>
    <scope>NUCLEOTIDE SEQUENCE [LARGE SCALE GENOMIC DNA]</scope>
    <source>
        <strain evidence="1 2">M1C137_2</strain>
    </source>
</reference>
<proteinExistence type="predicted"/>
<sequence>MLISILSLVSINIFADFKDNKITEEYFGGIWKYDSQNPAAKNLPETIELAQFIFEPDTKSCNGHAYSMIFNFSNGREIHKDLPKLQKALFKKTENKQLFLKIIEEQTALFKKDKLTFYPILMTECDRQKSIILLSSPNEGLVIGHDKANIEKDYAIKIFR</sequence>
<protein>
    <submittedName>
        <fullName evidence="1">Uncharacterized protein</fullName>
    </submittedName>
</protein>
<organism evidence="1 2">
    <name type="scientific">Haemophilus parainfluenzae</name>
    <dbReference type="NCBI Taxonomy" id="729"/>
    <lineage>
        <taxon>Bacteria</taxon>
        <taxon>Pseudomonadati</taxon>
        <taxon>Pseudomonadota</taxon>
        <taxon>Gammaproteobacteria</taxon>
        <taxon>Pasteurellales</taxon>
        <taxon>Pasteurellaceae</taxon>
        <taxon>Haemophilus</taxon>
    </lineage>
</organism>
<dbReference type="AlphaFoldDB" id="A0A7M1NVH0"/>
<dbReference type="RefSeq" id="WP_197543357.1">
    <property type="nucleotide sequence ID" value="NZ_CP063120.1"/>
</dbReference>
<name>A0A7M1NVH0_HAEPA</name>
<dbReference type="Proteomes" id="UP000595009">
    <property type="component" value="Chromosome"/>
</dbReference>
<dbReference type="EMBL" id="CP063120">
    <property type="protein sequence ID" value="QOR16948.1"/>
    <property type="molecule type" value="Genomic_DNA"/>
</dbReference>
<gene>
    <name evidence="1" type="ORF">INP94_08755</name>
</gene>
<evidence type="ECO:0000313" key="1">
    <source>
        <dbReference type="EMBL" id="QOR16948.1"/>
    </source>
</evidence>
<evidence type="ECO:0000313" key="2">
    <source>
        <dbReference type="Proteomes" id="UP000595009"/>
    </source>
</evidence>